<dbReference type="Pfam" id="PF00082">
    <property type="entry name" value="Peptidase_S8"/>
    <property type="match status" value="1"/>
</dbReference>
<comment type="caution">
    <text evidence="16">The sequence shown here is derived from an EMBL/GenBank/DDBJ whole genome shotgun (WGS) entry which is preliminary data.</text>
</comment>
<dbReference type="GO" id="GO:0004252">
    <property type="term" value="F:serine-type endopeptidase activity"/>
    <property type="evidence" value="ECO:0007669"/>
    <property type="project" value="UniProtKB-UniRule"/>
</dbReference>
<proteinExistence type="inferred from homology"/>
<evidence type="ECO:0000256" key="4">
    <source>
        <dbReference type="ARBA" id="ARBA00022670"/>
    </source>
</evidence>
<dbReference type="EMBL" id="JANQDX010000019">
    <property type="protein sequence ID" value="KAL0904575.1"/>
    <property type="molecule type" value="Genomic_DNA"/>
</dbReference>
<dbReference type="InterPro" id="IPR045051">
    <property type="entry name" value="SBT"/>
</dbReference>
<dbReference type="InterPro" id="IPR037045">
    <property type="entry name" value="S8pro/Inhibitor_I9_sf"/>
</dbReference>
<keyword evidence="3" id="KW-0964">Secreted</keyword>
<dbReference type="SUPFAM" id="SSF52025">
    <property type="entry name" value="PA domain"/>
    <property type="match status" value="1"/>
</dbReference>
<comment type="similarity">
    <text evidence="2 10">Belongs to the peptidase S8 family.</text>
</comment>
<evidence type="ECO:0000256" key="2">
    <source>
        <dbReference type="ARBA" id="ARBA00011073"/>
    </source>
</evidence>
<dbReference type="Gene3D" id="2.60.40.2310">
    <property type="match status" value="1"/>
</dbReference>
<keyword evidence="7 10" id="KW-0720">Serine protease</keyword>
<keyword evidence="17" id="KW-1185">Reference proteome</keyword>
<dbReference type="InterPro" id="IPR015500">
    <property type="entry name" value="Peptidase_S8_subtilisin-rel"/>
</dbReference>
<dbReference type="GO" id="GO:0005576">
    <property type="term" value="C:extracellular region"/>
    <property type="evidence" value="ECO:0007669"/>
    <property type="project" value="UniProtKB-SubCell"/>
</dbReference>
<dbReference type="FunFam" id="3.40.50.200:FF:000006">
    <property type="entry name" value="Subtilisin-like protease SBT1.5"/>
    <property type="match status" value="1"/>
</dbReference>
<evidence type="ECO:0000256" key="10">
    <source>
        <dbReference type="PROSITE-ProRule" id="PRU01240"/>
    </source>
</evidence>
<dbReference type="InterPro" id="IPR010259">
    <property type="entry name" value="S8pro/Inhibitor_I9"/>
</dbReference>
<feature type="chain" id="PRO_5044860527" evidence="11">
    <location>
        <begin position="38"/>
        <end position="757"/>
    </location>
</feature>
<dbReference type="Pfam" id="PF02225">
    <property type="entry name" value="PA"/>
    <property type="match status" value="1"/>
</dbReference>
<evidence type="ECO:0000313" key="17">
    <source>
        <dbReference type="Proteomes" id="UP001552299"/>
    </source>
</evidence>
<dbReference type="CDD" id="cd04852">
    <property type="entry name" value="Peptidases_S8_3"/>
    <property type="match status" value="1"/>
</dbReference>
<dbReference type="Gene3D" id="3.30.70.80">
    <property type="entry name" value="Peptidase S8 propeptide/proteinase inhibitor I9"/>
    <property type="match status" value="1"/>
</dbReference>
<evidence type="ECO:0000259" key="13">
    <source>
        <dbReference type="Pfam" id="PF02225"/>
    </source>
</evidence>
<keyword evidence="6 10" id="KW-0378">Hydrolase</keyword>
<dbReference type="Pfam" id="PF17766">
    <property type="entry name" value="fn3_6"/>
    <property type="match status" value="1"/>
</dbReference>
<evidence type="ECO:0000259" key="15">
    <source>
        <dbReference type="Pfam" id="PF17766"/>
    </source>
</evidence>
<dbReference type="GO" id="GO:0006508">
    <property type="term" value="P:proteolysis"/>
    <property type="evidence" value="ECO:0007669"/>
    <property type="project" value="UniProtKB-KW"/>
</dbReference>
<dbReference type="InterPro" id="IPR046450">
    <property type="entry name" value="PA_dom_sf"/>
</dbReference>
<dbReference type="InterPro" id="IPR041469">
    <property type="entry name" value="Subtilisin-like_FN3"/>
</dbReference>
<evidence type="ECO:0000259" key="14">
    <source>
        <dbReference type="Pfam" id="PF05922"/>
    </source>
</evidence>
<evidence type="ECO:0000259" key="12">
    <source>
        <dbReference type="Pfam" id="PF00082"/>
    </source>
</evidence>
<protein>
    <submittedName>
        <fullName evidence="16">Uncharacterized protein</fullName>
    </submittedName>
</protein>
<dbReference type="PRINTS" id="PR00723">
    <property type="entry name" value="SUBTILISIN"/>
</dbReference>
<feature type="domain" description="Inhibitor I9" evidence="14">
    <location>
        <begin position="46"/>
        <end position="120"/>
    </location>
</feature>
<dbReference type="SUPFAM" id="SSF52743">
    <property type="entry name" value="Subtilisin-like"/>
    <property type="match status" value="1"/>
</dbReference>
<evidence type="ECO:0000256" key="7">
    <source>
        <dbReference type="ARBA" id="ARBA00022825"/>
    </source>
</evidence>
<dbReference type="Gene3D" id="3.50.30.30">
    <property type="match status" value="1"/>
</dbReference>
<dbReference type="Pfam" id="PF05922">
    <property type="entry name" value="Inhibitor_I9"/>
    <property type="match status" value="1"/>
</dbReference>
<accession>A0ABD0TY17</accession>
<name>A0ABD0TY17_DENTH</name>
<keyword evidence="5 11" id="KW-0732">Signal</keyword>
<dbReference type="InterPro" id="IPR003137">
    <property type="entry name" value="PA_domain"/>
</dbReference>
<keyword evidence="8" id="KW-0325">Glycoprotein</keyword>
<dbReference type="AlphaFoldDB" id="A0ABD0TY17"/>
<dbReference type="Proteomes" id="UP001552299">
    <property type="component" value="Unassembled WGS sequence"/>
</dbReference>
<dbReference type="CDD" id="cd02120">
    <property type="entry name" value="PA_subtilisin_like"/>
    <property type="match status" value="1"/>
</dbReference>
<evidence type="ECO:0000256" key="8">
    <source>
        <dbReference type="ARBA" id="ARBA00023180"/>
    </source>
</evidence>
<dbReference type="PANTHER" id="PTHR10795">
    <property type="entry name" value="PROPROTEIN CONVERTASE SUBTILISIN/KEXIN"/>
    <property type="match status" value="1"/>
</dbReference>
<evidence type="ECO:0000313" key="16">
    <source>
        <dbReference type="EMBL" id="KAL0904575.1"/>
    </source>
</evidence>
<reference evidence="16 17" key="1">
    <citation type="journal article" date="2024" name="Plant Biotechnol. J.">
        <title>Dendrobium thyrsiflorum genome and its molecular insights into genes involved in important horticultural traits.</title>
        <authorList>
            <person name="Chen B."/>
            <person name="Wang J.Y."/>
            <person name="Zheng P.J."/>
            <person name="Li K.L."/>
            <person name="Liang Y.M."/>
            <person name="Chen X.F."/>
            <person name="Zhang C."/>
            <person name="Zhao X."/>
            <person name="He X."/>
            <person name="Zhang G.Q."/>
            <person name="Liu Z.J."/>
            <person name="Xu Q."/>
        </authorList>
    </citation>
    <scope>NUCLEOTIDE SEQUENCE [LARGE SCALE GENOMIC DNA]</scope>
    <source>
        <strain evidence="16">GZMU011</strain>
    </source>
</reference>
<dbReference type="Gene3D" id="3.40.50.200">
    <property type="entry name" value="Peptidase S8/S53 domain"/>
    <property type="match status" value="1"/>
</dbReference>
<dbReference type="PROSITE" id="PS51892">
    <property type="entry name" value="SUBTILASE"/>
    <property type="match status" value="1"/>
</dbReference>
<evidence type="ECO:0000256" key="11">
    <source>
        <dbReference type="SAM" id="SignalP"/>
    </source>
</evidence>
<evidence type="ECO:0000256" key="3">
    <source>
        <dbReference type="ARBA" id="ARBA00022525"/>
    </source>
</evidence>
<evidence type="ECO:0000256" key="6">
    <source>
        <dbReference type="ARBA" id="ARBA00022801"/>
    </source>
</evidence>
<dbReference type="FunFam" id="3.50.30.30:FF:000005">
    <property type="entry name" value="subtilisin-like protease SBT1.5"/>
    <property type="match status" value="1"/>
</dbReference>
<keyword evidence="4 10" id="KW-0645">Protease</keyword>
<dbReference type="InterPro" id="IPR023827">
    <property type="entry name" value="Peptidase_S8_Asp-AS"/>
</dbReference>
<feature type="active site" description="Charge relay system" evidence="9 10">
    <location>
        <position position="542"/>
    </location>
</feature>
<feature type="domain" description="Peptidase S8/S53" evidence="12">
    <location>
        <begin position="147"/>
        <end position="580"/>
    </location>
</feature>
<feature type="active site" description="Charge relay system" evidence="9 10">
    <location>
        <position position="156"/>
    </location>
</feature>
<dbReference type="InterPro" id="IPR036852">
    <property type="entry name" value="Peptidase_S8/S53_dom_sf"/>
</dbReference>
<feature type="domain" description="Subtilisin-like protease fibronectin type-III" evidence="15">
    <location>
        <begin position="657"/>
        <end position="753"/>
    </location>
</feature>
<dbReference type="PROSITE" id="PS00136">
    <property type="entry name" value="SUBTILASE_ASP"/>
    <property type="match status" value="1"/>
</dbReference>
<evidence type="ECO:0000256" key="9">
    <source>
        <dbReference type="PIRSR" id="PIRSR615500-1"/>
    </source>
</evidence>
<feature type="signal peptide" evidence="11">
    <location>
        <begin position="1"/>
        <end position="37"/>
    </location>
</feature>
<organism evidence="16 17">
    <name type="scientific">Dendrobium thyrsiflorum</name>
    <name type="common">Pinecone-like raceme dendrobium</name>
    <name type="synonym">Orchid</name>
    <dbReference type="NCBI Taxonomy" id="117978"/>
    <lineage>
        <taxon>Eukaryota</taxon>
        <taxon>Viridiplantae</taxon>
        <taxon>Streptophyta</taxon>
        <taxon>Embryophyta</taxon>
        <taxon>Tracheophyta</taxon>
        <taxon>Spermatophyta</taxon>
        <taxon>Magnoliopsida</taxon>
        <taxon>Liliopsida</taxon>
        <taxon>Asparagales</taxon>
        <taxon>Orchidaceae</taxon>
        <taxon>Epidendroideae</taxon>
        <taxon>Malaxideae</taxon>
        <taxon>Dendrobiinae</taxon>
        <taxon>Dendrobium</taxon>
    </lineage>
</organism>
<dbReference type="InterPro" id="IPR000209">
    <property type="entry name" value="Peptidase_S8/S53_dom"/>
</dbReference>
<dbReference type="InterPro" id="IPR034197">
    <property type="entry name" value="Peptidases_S8_3"/>
</dbReference>
<feature type="domain" description="PA" evidence="13">
    <location>
        <begin position="384"/>
        <end position="463"/>
    </location>
</feature>
<evidence type="ECO:0000256" key="5">
    <source>
        <dbReference type="ARBA" id="ARBA00022729"/>
    </source>
</evidence>
<feature type="active site" description="Charge relay system" evidence="9 10">
    <location>
        <position position="226"/>
    </location>
</feature>
<gene>
    <name evidence="16" type="ORF">M5K25_026702</name>
</gene>
<evidence type="ECO:0000256" key="1">
    <source>
        <dbReference type="ARBA" id="ARBA00004613"/>
    </source>
</evidence>
<comment type="subcellular location">
    <subcellularLocation>
        <location evidence="1">Secreted</location>
    </subcellularLocation>
</comment>
<sequence>MGEEKKKMNNYTVHHSFPLLLLLLLLVSLHSIPNATAAEIPLLKNYIIRVEKAPSIVLDLHQWYHSFLPTSTETLNRQRMIYAYKHTITGFAARLTEKEVNLISSMPGFISAHPDRIISIQTTHTPSFLGLIQNNSSNAGWKGLGGGEGVVIGVLDTGIFPDHPSFSGEGMPPPPEKWKGRCDFNASHCNNKLIGARTFLNGAAASRELLEKSEGPALPPFDEDGHGTHTASTAAGAMVKGAQVLGNAKGAATGMAPRAHLAIYKVCDDDCYSSDILAGMESAVADGVDVLSISLGGSSSVHFFEDEIAIVALHAVKKGIFVSCSAGNSGPDPSTLTNEAPWILTVAASNTDRTIVAKVKLGNDLLFSGESVYQPTNFTAAQRPLVYAGFCVNHSLGGHDAKGKVVVCDRGGGIGRISKGESVKAAGGAAMILVNEKDDGYSTIADTHVLPASSVSYYAGLKIKAYLASSQTPTASIIFEGTVFGSSPAPAMASFSSRGPSIASPGILKPDITGPGVSILAAWPISVGPPTSKPFNIISGTSMSTPHLAGIAALIKSAHPKWSPAAIKSAMMTTAEIVDRNRRPIVDERLLPADHFALGAGHVNPIKAINPGLVYDTYVEDYTPYLCGLNYTSAQLRIMTGKKNINCSKIKSITEVELNYPSVLVSLGRDEENVTVWRTVKNVGEAMVDFLVKVDEPKGVEVVVAPSRLSFEEVGEEKKFALTFRRSGKGGEVAEGRFKWVSSKYEVSSPITVIFKA</sequence>